<proteinExistence type="predicted"/>
<evidence type="ECO:0000313" key="2">
    <source>
        <dbReference type="EMBL" id="KAF7274280.1"/>
    </source>
</evidence>
<protein>
    <submittedName>
        <fullName evidence="2">Uncharacterized protein</fullName>
    </submittedName>
</protein>
<name>A0A834I4H5_RHYFE</name>
<accession>A0A834I4H5</accession>
<dbReference type="Proteomes" id="UP000625711">
    <property type="component" value="Unassembled WGS sequence"/>
</dbReference>
<organism evidence="2 3">
    <name type="scientific">Rhynchophorus ferrugineus</name>
    <name type="common">Red palm weevil</name>
    <name type="synonym">Curculio ferrugineus</name>
    <dbReference type="NCBI Taxonomy" id="354439"/>
    <lineage>
        <taxon>Eukaryota</taxon>
        <taxon>Metazoa</taxon>
        <taxon>Ecdysozoa</taxon>
        <taxon>Arthropoda</taxon>
        <taxon>Hexapoda</taxon>
        <taxon>Insecta</taxon>
        <taxon>Pterygota</taxon>
        <taxon>Neoptera</taxon>
        <taxon>Endopterygota</taxon>
        <taxon>Coleoptera</taxon>
        <taxon>Polyphaga</taxon>
        <taxon>Cucujiformia</taxon>
        <taxon>Curculionidae</taxon>
        <taxon>Dryophthorinae</taxon>
        <taxon>Rhynchophorus</taxon>
    </lineage>
</organism>
<dbReference type="OrthoDB" id="6778429at2759"/>
<evidence type="ECO:0000313" key="3">
    <source>
        <dbReference type="Proteomes" id="UP000625711"/>
    </source>
</evidence>
<feature type="compositionally biased region" description="Basic and acidic residues" evidence="1">
    <location>
        <begin position="145"/>
        <end position="154"/>
    </location>
</feature>
<reference evidence="2" key="1">
    <citation type="submission" date="2020-08" db="EMBL/GenBank/DDBJ databases">
        <title>Genome sequencing and assembly of the red palm weevil Rhynchophorus ferrugineus.</title>
        <authorList>
            <person name="Dias G.B."/>
            <person name="Bergman C.M."/>
            <person name="Manee M."/>
        </authorList>
    </citation>
    <scope>NUCLEOTIDE SEQUENCE</scope>
    <source>
        <strain evidence="2">AA-2017</strain>
        <tissue evidence="2">Whole larva</tissue>
    </source>
</reference>
<dbReference type="AlphaFoldDB" id="A0A834I4H5"/>
<feature type="region of interest" description="Disordered" evidence="1">
    <location>
        <begin position="135"/>
        <end position="154"/>
    </location>
</feature>
<keyword evidence="3" id="KW-1185">Reference proteome</keyword>
<comment type="caution">
    <text evidence="2">The sequence shown here is derived from an EMBL/GenBank/DDBJ whole genome shotgun (WGS) entry which is preliminary data.</text>
</comment>
<evidence type="ECO:0000256" key="1">
    <source>
        <dbReference type="SAM" id="MobiDB-lite"/>
    </source>
</evidence>
<gene>
    <name evidence="2" type="ORF">GWI33_013054</name>
</gene>
<dbReference type="EMBL" id="JAACXV010012962">
    <property type="protein sequence ID" value="KAF7274280.1"/>
    <property type="molecule type" value="Genomic_DNA"/>
</dbReference>
<sequence length="235" mass="26271">MSGRCPSVSAPSPSCQPGVALCRACPQCSRCIECSECPPSVRPCVRPVSPAPGSSRTCPISPSSARYVPVSPVGSLPRWNSTKDLWIGEETKRNMPPHVYKYYLQRTMCYRRQSITKPILLGAVLSIVGPPPTPCYRNDPLRNGPRGETREKARGISRNTNAREELHPMHFGNGRVVMRTRLAKFVLLESRPRFQVEDLGDFCRTSSRSAFKNTQIEIPRIACDFMRTTDLKMGF</sequence>